<sequence length="97" mass="11431">MKKLSFLVVFLLVFSPFLAAGNSLSRVYGSDKHSINMPPKRVLSPKERSTNSQSSREKRRLRELERRVDKLERKSRKKISTGSYKWNVFTRQFELVK</sequence>
<proteinExistence type="predicted"/>
<name>A0A0F9NJB6_9ZZZZ</name>
<dbReference type="AlphaFoldDB" id="A0A0F9NJB6"/>
<protein>
    <submittedName>
        <fullName evidence="2">Uncharacterized protein</fullName>
    </submittedName>
</protein>
<evidence type="ECO:0000313" key="2">
    <source>
        <dbReference type="EMBL" id="KKM88930.1"/>
    </source>
</evidence>
<gene>
    <name evidence="2" type="ORF">LCGC14_1253750</name>
</gene>
<feature type="region of interest" description="Disordered" evidence="1">
    <location>
        <begin position="28"/>
        <end position="64"/>
    </location>
</feature>
<organism evidence="2">
    <name type="scientific">marine sediment metagenome</name>
    <dbReference type="NCBI Taxonomy" id="412755"/>
    <lineage>
        <taxon>unclassified sequences</taxon>
        <taxon>metagenomes</taxon>
        <taxon>ecological metagenomes</taxon>
    </lineage>
</organism>
<dbReference type="EMBL" id="LAZR01006895">
    <property type="protein sequence ID" value="KKM88930.1"/>
    <property type="molecule type" value="Genomic_DNA"/>
</dbReference>
<comment type="caution">
    <text evidence="2">The sequence shown here is derived from an EMBL/GenBank/DDBJ whole genome shotgun (WGS) entry which is preliminary data.</text>
</comment>
<accession>A0A0F9NJB6</accession>
<reference evidence="2" key="1">
    <citation type="journal article" date="2015" name="Nature">
        <title>Complex archaea that bridge the gap between prokaryotes and eukaryotes.</title>
        <authorList>
            <person name="Spang A."/>
            <person name="Saw J.H."/>
            <person name="Jorgensen S.L."/>
            <person name="Zaremba-Niedzwiedzka K."/>
            <person name="Martijn J."/>
            <person name="Lind A.E."/>
            <person name="van Eijk R."/>
            <person name="Schleper C."/>
            <person name="Guy L."/>
            <person name="Ettema T.J."/>
        </authorList>
    </citation>
    <scope>NUCLEOTIDE SEQUENCE</scope>
</reference>
<evidence type="ECO:0000256" key="1">
    <source>
        <dbReference type="SAM" id="MobiDB-lite"/>
    </source>
</evidence>